<dbReference type="BioCyc" id="MPUL272635:G1GT6-705-MONOMER"/>
<name>Q98PN1_MYCPU</name>
<dbReference type="PIR" id="C90598">
    <property type="entry name" value="C90598"/>
</dbReference>
<evidence type="ECO:0008006" key="4">
    <source>
        <dbReference type="Google" id="ProtNLM"/>
    </source>
</evidence>
<keyword evidence="1" id="KW-1133">Transmembrane helix</keyword>
<dbReference type="HOGENOM" id="CLU_798812_0_0_14"/>
<proteinExistence type="predicted"/>
<dbReference type="AlphaFoldDB" id="Q98PN1"/>
<evidence type="ECO:0000256" key="1">
    <source>
        <dbReference type="SAM" id="Phobius"/>
    </source>
</evidence>
<gene>
    <name evidence="2" type="ordered locus">MYPU_6910</name>
</gene>
<feature type="transmembrane region" description="Helical" evidence="1">
    <location>
        <begin position="83"/>
        <end position="104"/>
    </location>
</feature>
<evidence type="ECO:0000313" key="2">
    <source>
        <dbReference type="EMBL" id="CAC13864.1"/>
    </source>
</evidence>
<dbReference type="EMBL" id="AL445565">
    <property type="protein sequence ID" value="CAC13864.1"/>
    <property type="molecule type" value="Genomic_DNA"/>
</dbReference>
<organism evidence="3">
    <name type="scientific">Mycoplasmopsis pulmonis (strain UAB CTIP)</name>
    <name type="common">Mycoplasma pulmonis</name>
    <dbReference type="NCBI Taxonomy" id="272635"/>
    <lineage>
        <taxon>Bacteria</taxon>
        <taxon>Bacillati</taxon>
        <taxon>Mycoplasmatota</taxon>
        <taxon>Mycoplasmoidales</taxon>
        <taxon>Metamycoplasmataceae</taxon>
        <taxon>Mycoplasmopsis</taxon>
    </lineage>
</organism>
<keyword evidence="1" id="KW-0812">Transmembrane</keyword>
<sequence length="347" mass="41107">MDKRFNTKTDYELIAKELVTKEFANILNEDKKFDKKVNKNILKKAWFWMGYILSFLSIIAFLLTHGILHKRNWSFEYFLKNPIWLSLVVAFSFIFLIANIILFINFKKASRFKNYTLINDAFCKSIFNNLDGFRYLKMNKHDDLDFKSLFNKKIPESAILRTKSPTITLIYKKNYLIKIQNVIFSWKMEVDSKVVNHFHIEVIAQIQILNLPSSSTKYKSNYSFYKPKNKITHLQNTNIHTSLLKVLPIYSNLFLLFPRIMHLSELKELYNLSLQVNPKTYTIWKFNDQINISYSSQNLDFLNLNNHKHFQNRSTGPYIDQLLKSAHHFAHVVRLAIMPLEIISGEK</sequence>
<dbReference type="RefSeq" id="WP_010925492.1">
    <property type="nucleotide sequence ID" value="NC_002771.1"/>
</dbReference>
<keyword evidence="3" id="KW-1185">Reference proteome</keyword>
<accession>Q98PN1</accession>
<dbReference type="STRING" id="272635.gene:17577302"/>
<dbReference type="Proteomes" id="UP000000528">
    <property type="component" value="Chromosome"/>
</dbReference>
<protein>
    <recommendedName>
        <fullName evidence="4">DUF3137 domain-containing protein</fullName>
    </recommendedName>
</protein>
<dbReference type="KEGG" id="mpu:MYPU_6910"/>
<reference evidence="2 3" key="1">
    <citation type="journal article" date="2001" name="Nucleic Acids Res.">
        <title>The complete genome sequence of the murine respiratory pathogen Mycoplasma pulmonis.</title>
        <authorList>
            <person name="Chambaud I."/>
            <person name="Heilig R."/>
            <person name="Ferris S."/>
            <person name="Barbe V."/>
            <person name="Samson D."/>
            <person name="Galisson F."/>
            <person name="Moszer I."/>
            <person name="Dybvig K."/>
            <person name="Wroblewski H."/>
            <person name="Viari A."/>
            <person name="Rocha E.P.C."/>
            <person name="Blanchard A."/>
        </authorList>
    </citation>
    <scope>NUCLEOTIDE SEQUENCE [LARGE SCALE GENOMIC DNA]</scope>
    <source>
        <strain evidence="2 3">UAB CTIP</strain>
    </source>
</reference>
<evidence type="ECO:0000313" key="3">
    <source>
        <dbReference type="Proteomes" id="UP000000528"/>
    </source>
</evidence>
<feature type="transmembrane region" description="Helical" evidence="1">
    <location>
        <begin position="45"/>
        <end position="63"/>
    </location>
</feature>
<keyword evidence="1" id="KW-0472">Membrane</keyword>